<evidence type="ECO:0000313" key="1">
    <source>
        <dbReference type="EMBL" id="GFH09625.1"/>
    </source>
</evidence>
<dbReference type="AlphaFoldDB" id="A0A699YK20"/>
<keyword evidence="2" id="KW-1185">Reference proteome</keyword>
<dbReference type="EMBL" id="BLLF01000249">
    <property type="protein sequence ID" value="GFH09625.1"/>
    <property type="molecule type" value="Genomic_DNA"/>
</dbReference>
<dbReference type="Proteomes" id="UP000485058">
    <property type="component" value="Unassembled WGS sequence"/>
</dbReference>
<dbReference type="InterPro" id="IPR032801">
    <property type="entry name" value="PXL2A/B/C"/>
</dbReference>
<organism evidence="1 2">
    <name type="scientific">Haematococcus lacustris</name>
    <name type="common">Green alga</name>
    <name type="synonym">Haematococcus pluvialis</name>
    <dbReference type="NCBI Taxonomy" id="44745"/>
    <lineage>
        <taxon>Eukaryota</taxon>
        <taxon>Viridiplantae</taxon>
        <taxon>Chlorophyta</taxon>
        <taxon>core chlorophytes</taxon>
        <taxon>Chlorophyceae</taxon>
        <taxon>CS clade</taxon>
        <taxon>Chlamydomonadales</taxon>
        <taxon>Haematococcaceae</taxon>
        <taxon>Haematococcus</taxon>
    </lineage>
</organism>
<reference evidence="1 2" key="1">
    <citation type="submission" date="2020-02" db="EMBL/GenBank/DDBJ databases">
        <title>Draft genome sequence of Haematococcus lacustris strain NIES-144.</title>
        <authorList>
            <person name="Morimoto D."/>
            <person name="Nakagawa S."/>
            <person name="Yoshida T."/>
            <person name="Sawayama S."/>
        </authorList>
    </citation>
    <scope>NUCLEOTIDE SEQUENCE [LARGE SCALE GENOMIC DNA]</scope>
    <source>
        <strain evidence="1 2">NIES-144</strain>
    </source>
</reference>
<accession>A0A699YK20</accession>
<dbReference type="Pfam" id="PF13911">
    <property type="entry name" value="AhpC-TSA_2"/>
    <property type="match status" value="1"/>
</dbReference>
<name>A0A699YK20_HAELA</name>
<protein>
    <submittedName>
        <fullName evidence="1">Uncharacterized protein</fullName>
    </submittedName>
</protein>
<dbReference type="PANTHER" id="PTHR28630">
    <property type="match status" value="1"/>
</dbReference>
<gene>
    <name evidence="1" type="ORF">HaLaN_04803</name>
</gene>
<comment type="caution">
    <text evidence="1">The sequence shown here is derived from an EMBL/GenBank/DDBJ whole genome shotgun (WGS) entry which is preliminary data.</text>
</comment>
<dbReference type="Gene3D" id="3.40.30.10">
    <property type="entry name" value="Glutaredoxin"/>
    <property type="match status" value="1"/>
</dbReference>
<dbReference type="SUPFAM" id="SSF52833">
    <property type="entry name" value="Thioredoxin-like"/>
    <property type="match status" value="1"/>
</dbReference>
<dbReference type="PANTHER" id="PTHR28630:SF3">
    <property type="entry name" value="PEROXIREDOXIN-LIKE 2C"/>
    <property type="match status" value="1"/>
</dbReference>
<proteinExistence type="predicted"/>
<dbReference type="InterPro" id="IPR036249">
    <property type="entry name" value="Thioredoxin-like_sf"/>
</dbReference>
<sequence>MKWVSSSQHADDFKHLTCFHLNVRGCGWGSATYCCFASLCIMQCTSLTQRHRVSLQSRPLHRAAGRRALQVRAVHEYDQLRDLTVYRAGSGEPVELLSLWQARPGSKVVMPFLTHFADLTSWEYAQKLVKIMPMLEASGVQVIAVGLGSAANAQEFARDLRFPATKLFADPSGAAYKALGFNPGFLPDLDISPYAKLLPMLAGVGSEGTLQEVVRGYIGDRAAQPVFDRATPFDILGTGYQRPFELATLRLFNMVGVLSRWNVLSPPNQALLTQQGGTLAFDGQEVIFKHVDSGILKYTDTEALLRVVLNADIVADAQVLPAITDV</sequence>
<evidence type="ECO:0000313" key="2">
    <source>
        <dbReference type="Proteomes" id="UP000485058"/>
    </source>
</evidence>